<dbReference type="SUPFAM" id="SSF54529">
    <property type="entry name" value="Mitochondrial glycoprotein MAM33-like"/>
    <property type="match status" value="1"/>
</dbReference>
<evidence type="ECO:0000313" key="1">
    <source>
        <dbReference type="EMBL" id="ODQ59795.1"/>
    </source>
</evidence>
<dbReference type="GeneID" id="30201966"/>
<dbReference type="Pfam" id="PF02330">
    <property type="entry name" value="MAM33"/>
    <property type="match status" value="1"/>
</dbReference>
<gene>
    <name evidence="1" type="ORF">WICANDRAFT_78430</name>
</gene>
<proteinExistence type="predicted"/>
<dbReference type="GO" id="GO:0042256">
    <property type="term" value="P:cytosolic ribosome assembly"/>
    <property type="evidence" value="ECO:0007669"/>
    <property type="project" value="TreeGrafter"/>
</dbReference>
<evidence type="ECO:0000313" key="2">
    <source>
        <dbReference type="Proteomes" id="UP000094112"/>
    </source>
</evidence>
<keyword evidence="2" id="KW-1185">Reference proteome</keyword>
<dbReference type="RefSeq" id="XP_019039002.1">
    <property type="nucleotide sequence ID" value="XM_019184720.1"/>
</dbReference>
<dbReference type="GO" id="GO:0005759">
    <property type="term" value="C:mitochondrial matrix"/>
    <property type="evidence" value="ECO:0007669"/>
    <property type="project" value="EnsemblFungi"/>
</dbReference>
<dbReference type="OrthoDB" id="278212at2759"/>
<dbReference type="EMBL" id="KV454210">
    <property type="protein sequence ID" value="ODQ59795.1"/>
    <property type="molecule type" value="Genomic_DNA"/>
</dbReference>
<organism evidence="1 2">
    <name type="scientific">Wickerhamomyces anomalus (strain ATCC 58044 / CBS 1984 / NCYC 433 / NRRL Y-366-8)</name>
    <name type="common">Yeast</name>
    <name type="synonym">Hansenula anomala</name>
    <dbReference type="NCBI Taxonomy" id="683960"/>
    <lineage>
        <taxon>Eukaryota</taxon>
        <taxon>Fungi</taxon>
        <taxon>Dikarya</taxon>
        <taxon>Ascomycota</taxon>
        <taxon>Saccharomycotina</taxon>
        <taxon>Saccharomycetes</taxon>
        <taxon>Phaffomycetales</taxon>
        <taxon>Wickerhamomycetaceae</taxon>
        <taxon>Wickerhamomyces</taxon>
    </lineage>
</organism>
<dbReference type="GO" id="GO:1902775">
    <property type="term" value="P:mitochondrial large ribosomal subunit assembly"/>
    <property type="evidence" value="ECO:0007669"/>
    <property type="project" value="EnsemblFungi"/>
</dbReference>
<sequence length="257" mass="28882">MSFRLTNRTAIAALKSITRSSIVRTATPLVHRSAASTIAPRLFSTSSIVSNDAKKQFHESVIAEIEHEAGNDNSLPEALESFFDRSGFKLAETTGQSLGKLIKETETETLHLYFDVNQAVNIRAVEENFEEDDLTKQPDEFFLNVNLVVAKKADNSAVSFDLIYRTYDAAVVVEGVTHYANATEALSESAEDEQKREIAYHGPAISNLDEKLVLSLDNYMESLGVTDELLHHIINYGIYKENEEYLRWLSNLEKFLK</sequence>
<dbReference type="AlphaFoldDB" id="A0A1E3P302"/>
<dbReference type="PANTHER" id="PTHR10826:SF1">
    <property type="entry name" value="COMPLEMENT COMPONENT 1 Q SUBCOMPONENT-BINDING PROTEIN, MITOCHONDRIAL"/>
    <property type="match status" value="1"/>
</dbReference>
<accession>A0A1E3P302</accession>
<protein>
    <recommendedName>
        <fullName evidence="3">Mitochondrial acidic protein MAM33</fullName>
    </recommendedName>
</protein>
<name>A0A1E3P302_WICAA</name>
<dbReference type="GO" id="GO:0097177">
    <property type="term" value="F:mitochondrial ribosome binding"/>
    <property type="evidence" value="ECO:0007669"/>
    <property type="project" value="EnsemblFungi"/>
</dbReference>
<dbReference type="InterPro" id="IPR003428">
    <property type="entry name" value="MAM33"/>
</dbReference>
<reference evidence="1 2" key="1">
    <citation type="journal article" date="2016" name="Proc. Natl. Acad. Sci. U.S.A.">
        <title>Comparative genomics of biotechnologically important yeasts.</title>
        <authorList>
            <person name="Riley R."/>
            <person name="Haridas S."/>
            <person name="Wolfe K.H."/>
            <person name="Lopes M.R."/>
            <person name="Hittinger C.T."/>
            <person name="Goeker M."/>
            <person name="Salamov A.A."/>
            <person name="Wisecaver J.H."/>
            <person name="Long T.M."/>
            <person name="Calvey C.H."/>
            <person name="Aerts A.L."/>
            <person name="Barry K.W."/>
            <person name="Choi C."/>
            <person name="Clum A."/>
            <person name="Coughlan A.Y."/>
            <person name="Deshpande S."/>
            <person name="Douglass A.P."/>
            <person name="Hanson S.J."/>
            <person name="Klenk H.-P."/>
            <person name="LaButti K.M."/>
            <person name="Lapidus A."/>
            <person name="Lindquist E.A."/>
            <person name="Lipzen A.M."/>
            <person name="Meier-Kolthoff J.P."/>
            <person name="Ohm R.A."/>
            <person name="Otillar R.P."/>
            <person name="Pangilinan J.L."/>
            <person name="Peng Y."/>
            <person name="Rokas A."/>
            <person name="Rosa C.A."/>
            <person name="Scheuner C."/>
            <person name="Sibirny A.A."/>
            <person name="Slot J.C."/>
            <person name="Stielow J.B."/>
            <person name="Sun H."/>
            <person name="Kurtzman C.P."/>
            <person name="Blackwell M."/>
            <person name="Grigoriev I.V."/>
            <person name="Jeffries T.W."/>
        </authorList>
    </citation>
    <scope>NUCLEOTIDE SEQUENCE [LARGE SCALE GENOMIC DNA]</scope>
    <source>
        <strain evidence="2">ATCC 58044 / CBS 1984 / NCYC 433 / NRRL Y-366-8</strain>
    </source>
</reference>
<dbReference type="InterPro" id="IPR036561">
    <property type="entry name" value="MAM33_sf"/>
</dbReference>
<dbReference type="PANTHER" id="PTHR10826">
    <property type="entry name" value="COMPLEMENT COMPONENT 1"/>
    <property type="match status" value="1"/>
</dbReference>
<dbReference type="GO" id="GO:0009060">
    <property type="term" value="P:aerobic respiration"/>
    <property type="evidence" value="ECO:0007669"/>
    <property type="project" value="EnsemblFungi"/>
</dbReference>
<evidence type="ECO:0008006" key="3">
    <source>
        <dbReference type="Google" id="ProtNLM"/>
    </source>
</evidence>
<dbReference type="STRING" id="683960.A0A1E3P302"/>
<dbReference type="Gene3D" id="3.10.280.10">
    <property type="entry name" value="Mitochondrial glycoprotein"/>
    <property type="match status" value="1"/>
</dbReference>
<dbReference type="Proteomes" id="UP000094112">
    <property type="component" value="Unassembled WGS sequence"/>
</dbReference>